<sequence length="193" mass="22074">MLAEQFDSLCGRHLDALTDRLLRDLRCFGDFRSDRLPCDSRMTSRRNCRGGKQPLPQWLCGRSPCRPCLAVQKITASDVQASSVIKLKNIYAADNSPSVEYLRTARFVEALIKNVFGAEQTDNSMIDEKIWLLAYVASVRESWTEDNSGPIERNTDMLKPTIDSLHYAYTIFPKLTPDIDLRHEFKNLLDCVR</sequence>
<gene>
    <name evidence="1" type="ORF">BCR33DRAFT_190615</name>
</gene>
<name>A0A1Y2D1P9_9FUNG</name>
<dbReference type="EMBL" id="MCGO01000002">
    <property type="protein sequence ID" value="ORY53211.1"/>
    <property type="molecule type" value="Genomic_DNA"/>
</dbReference>
<dbReference type="GO" id="GO:0005634">
    <property type="term" value="C:nucleus"/>
    <property type="evidence" value="ECO:0007669"/>
    <property type="project" value="InterPro"/>
</dbReference>
<accession>A0A1Y2D1P9</accession>
<proteinExistence type="predicted"/>
<reference evidence="1 2" key="1">
    <citation type="submission" date="2016-07" db="EMBL/GenBank/DDBJ databases">
        <title>Pervasive Adenine N6-methylation of Active Genes in Fungi.</title>
        <authorList>
            <consortium name="DOE Joint Genome Institute"/>
            <person name="Mondo S.J."/>
            <person name="Dannebaum R.O."/>
            <person name="Kuo R.C."/>
            <person name="Labutti K."/>
            <person name="Haridas S."/>
            <person name="Kuo A."/>
            <person name="Salamov A."/>
            <person name="Ahrendt S.R."/>
            <person name="Lipzen A."/>
            <person name="Sullivan W."/>
            <person name="Andreopoulos W.B."/>
            <person name="Clum A."/>
            <person name="Lindquist E."/>
            <person name="Daum C."/>
            <person name="Ramamoorthy G.K."/>
            <person name="Gryganskyi A."/>
            <person name="Culley D."/>
            <person name="Magnuson J.K."/>
            <person name="James T.Y."/>
            <person name="O'Malley M.A."/>
            <person name="Stajich J.E."/>
            <person name="Spatafora J.W."/>
            <person name="Visel A."/>
            <person name="Grigoriev I.V."/>
        </authorList>
    </citation>
    <scope>NUCLEOTIDE SEQUENCE [LARGE SCALE GENOMIC DNA]</scope>
    <source>
        <strain evidence="1 2">JEL800</strain>
    </source>
</reference>
<organism evidence="1 2">
    <name type="scientific">Rhizoclosmatium globosum</name>
    <dbReference type="NCBI Taxonomy" id="329046"/>
    <lineage>
        <taxon>Eukaryota</taxon>
        <taxon>Fungi</taxon>
        <taxon>Fungi incertae sedis</taxon>
        <taxon>Chytridiomycota</taxon>
        <taxon>Chytridiomycota incertae sedis</taxon>
        <taxon>Chytridiomycetes</taxon>
        <taxon>Chytridiales</taxon>
        <taxon>Chytriomycetaceae</taxon>
        <taxon>Rhizoclosmatium</taxon>
    </lineage>
</organism>
<dbReference type="Proteomes" id="UP000193642">
    <property type="component" value="Unassembled WGS sequence"/>
</dbReference>
<dbReference type="AlphaFoldDB" id="A0A1Y2D1P9"/>
<dbReference type="GO" id="GO:0045892">
    <property type="term" value="P:negative regulation of DNA-templated transcription"/>
    <property type="evidence" value="ECO:0007669"/>
    <property type="project" value="InterPro"/>
</dbReference>
<evidence type="ECO:0000313" key="2">
    <source>
        <dbReference type="Proteomes" id="UP000193642"/>
    </source>
</evidence>
<dbReference type="Pfam" id="PF04858">
    <property type="entry name" value="TH1"/>
    <property type="match status" value="1"/>
</dbReference>
<evidence type="ECO:0000313" key="1">
    <source>
        <dbReference type="EMBL" id="ORY53211.1"/>
    </source>
</evidence>
<dbReference type="InterPro" id="IPR006942">
    <property type="entry name" value="TH1"/>
</dbReference>
<keyword evidence="2" id="KW-1185">Reference proteome</keyword>
<comment type="caution">
    <text evidence="1">The sequence shown here is derived from an EMBL/GenBank/DDBJ whole genome shotgun (WGS) entry which is preliminary data.</text>
</comment>
<protein>
    <submittedName>
        <fullName evidence="1">Uncharacterized protein</fullName>
    </submittedName>
</protein>
<dbReference type="OrthoDB" id="511287at2759"/>